<feature type="chain" id="PRO_5046823939" evidence="5">
    <location>
        <begin position="21"/>
        <end position="377"/>
    </location>
</feature>
<keyword evidence="4" id="KW-0029">Amino-acid transport</keyword>
<comment type="similarity">
    <text evidence="1">Belongs to the leucine-binding protein family.</text>
</comment>
<evidence type="ECO:0000313" key="7">
    <source>
        <dbReference type="EMBL" id="MDO6966659.1"/>
    </source>
</evidence>
<dbReference type="SUPFAM" id="SSF53822">
    <property type="entry name" value="Periplasmic binding protein-like I"/>
    <property type="match status" value="1"/>
</dbReference>
<protein>
    <submittedName>
        <fullName evidence="7">ABC transporter substrate-binding protein</fullName>
    </submittedName>
</protein>
<dbReference type="Gene3D" id="3.40.50.2300">
    <property type="match status" value="2"/>
</dbReference>
<evidence type="ECO:0000259" key="6">
    <source>
        <dbReference type="Pfam" id="PF13458"/>
    </source>
</evidence>
<keyword evidence="2" id="KW-0813">Transport</keyword>
<dbReference type="Proteomes" id="UP001174932">
    <property type="component" value="Unassembled WGS sequence"/>
</dbReference>
<name>A0ABT8YSK8_9HYPH</name>
<evidence type="ECO:0000256" key="3">
    <source>
        <dbReference type="ARBA" id="ARBA00022729"/>
    </source>
</evidence>
<reference evidence="7" key="2">
    <citation type="submission" date="2023-07" db="EMBL/GenBank/DDBJ databases">
        <authorList>
            <person name="Shen H."/>
        </authorList>
    </citation>
    <scope>NUCLEOTIDE SEQUENCE</scope>
    <source>
        <strain evidence="7">TNR-22</strain>
    </source>
</reference>
<dbReference type="InterPro" id="IPR051010">
    <property type="entry name" value="BCAA_transport"/>
</dbReference>
<keyword evidence="8" id="KW-1185">Reference proteome</keyword>
<evidence type="ECO:0000256" key="1">
    <source>
        <dbReference type="ARBA" id="ARBA00010062"/>
    </source>
</evidence>
<dbReference type="PANTHER" id="PTHR30483">
    <property type="entry name" value="LEUCINE-SPECIFIC-BINDING PROTEIN"/>
    <property type="match status" value="1"/>
</dbReference>
<evidence type="ECO:0000256" key="2">
    <source>
        <dbReference type="ARBA" id="ARBA00022448"/>
    </source>
</evidence>
<dbReference type="InterPro" id="IPR000709">
    <property type="entry name" value="Leu_Ile_Val-bd"/>
</dbReference>
<evidence type="ECO:0000256" key="5">
    <source>
        <dbReference type="SAM" id="SignalP"/>
    </source>
</evidence>
<gene>
    <name evidence="7" type="ORF">Q4481_22110</name>
</gene>
<feature type="signal peptide" evidence="5">
    <location>
        <begin position="1"/>
        <end position="20"/>
    </location>
</feature>
<dbReference type="Pfam" id="PF13458">
    <property type="entry name" value="Peripla_BP_6"/>
    <property type="match status" value="1"/>
</dbReference>
<dbReference type="CDD" id="cd06333">
    <property type="entry name" value="PBP1_ABC_RPA1789-like"/>
    <property type="match status" value="1"/>
</dbReference>
<dbReference type="RefSeq" id="WP_304378587.1">
    <property type="nucleotide sequence ID" value="NZ_JAUOZU010000020.1"/>
</dbReference>
<accession>A0ABT8YSK8</accession>
<feature type="domain" description="Leucine-binding protein" evidence="6">
    <location>
        <begin position="22"/>
        <end position="355"/>
    </location>
</feature>
<dbReference type="PANTHER" id="PTHR30483:SF38">
    <property type="entry name" value="BLR7848 PROTEIN"/>
    <property type="match status" value="1"/>
</dbReference>
<evidence type="ECO:0000313" key="8">
    <source>
        <dbReference type="Proteomes" id="UP001174932"/>
    </source>
</evidence>
<dbReference type="InterPro" id="IPR028081">
    <property type="entry name" value="Leu-bd"/>
</dbReference>
<dbReference type="EMBL" id="JAUOZU010000020">
    <property type="protein sequence ID" value="MDO6966659.1"/>
    <property type="molecule type" value="Genomic_DNA"/>
</dbReference>
<comment type="caution">
    <text evidence="7">The sequence shown here is derived from an EMBL/GenBank/DDBJ whole genome shotgun (WGS) entry which is preliminary data.</text>
</comment>
<reference evidence="7" key="1">
    <citation type="journal article" date="2015" name="Int. J. Syst. Evol. Microbiol.">
        <title>Rhizobium alvei sp. nov., isolated from a freshwater river.</title>
        <authorList>
            <person name="Sheu S.Y."/>
            <person name="Huang H.W."/>
            <person name="Young C.C."/>
            <person name="Chen W.M."/>
        </authorList>
    </citation>
    <scope>NUCLEOTIDE SEQUENCE</scope>
    <source>
        <strain evidence="7">TNR-22</strain>
    </source>
</reference>
<dbReference type="InterPro" id="IPR028082">
    <property type="entry name" value="Peripla_BP_I"/>
</dbReference>
<sequence>MKTGMTCLAALMAMTGAAAADIKIGATLSETGPAGALGDPQAKTLKLLIEEINAAGGINGEKISLVVYDDGGDPNKARTFATRLVEEDEVNAIIGGTTSGTSMAIIPVVEEAEIPFISLAGAIEIIDPVKHWVFKTPHTDRMACAKIFEDMKKRGITKIGMISSTDGFGSSMRKQCLGIVNEYGIEVLADENYGPQDADMTPQLTNIRGKDSVQAILNPGFGQGAAVVTRNVVQLGIKIPLYESHGVASQGYIDLAGPEASEGVRLPGTALLVGDLLSDSDPQKPVVAAYKALFEGATGAPVGTFGGYAHDAVRILADAIKRAGSAEPKAIRDAIETTKGLVGTTGTVTMSPQDHLGFDLSAFKMLEIRKGHWTIVE</sequence>
<proteinExistence type="inferred from homology"/>
<dbReference type="PRINTS" id="PR00337">
    <property type="entry name" value="LEUILEVALBP"/>
</dbReference>
<evidence type="ECO:0000256" key="4">
    <source>
        <dbReference type="ARBA" id="ARBA00022970"/>
    </source>
</evidence>
<organism evidence="7 8">
    <name type="scientific">Rhizobium alvei</name>
    <dbReference type="NCBI Taxonomy" id="1132659"/>
    <lineage>
        <taxon>Bacteria</taxon>
        <taxon>Pseudomonadati</taxon>
        <taxon>Pseudomonadota</taxon>
        <taxon>Alphaproteobacteria</taxon>
        <taxon>Hyphomicrobiales</taxon>
        <taxon>Rhizobiaceae</taxon>
        <taxon>Rhizobium/Agrobacterium group</taxon>
        <taxon>Rhizobium</taxon>
    </lineage>
</organism>
<keyword evidence="3 5" id="KW-0732">Signal</keyword>